<dbReference type="InterPro" id="IPR007345">
    <property type="entry name" value="Polysacch_pyruvyl_Trfase"/>
</dbReference>
<gene>
    <name evidence="2" type="ORF">FYK55_05220</name>
</gene>
<organism evidence="2 3">
    <name type="scientific">Roseiconus nitratireducens</name>
    <dbReference type="NCBI Taxonomy" id="2605748"/>
    <lineage>
        <taxon>Bacteria</taxon>
        <taxon>Pseudomonadati</taxon>
        <taxon>Planctomycetota</taxon>
        <taxon>Planctomycetia</taxon>
        <taxon>Pirellulales</taxon>
        <taxon>Pirellulaceae</taxon>
        <taxon>Roseiconus</taxon>
    </lineage>
</organism>
<proteinExistence type="predicted"/>
<reference evidence="2 3" key="1">
    <citation type="submission" date="2019-08" db="EMBL/GenBank/DDBJ databases">
        <authorList>
            <person name="Dhanesh K."/>
            <person name="Kumar G."/>
            <person name="Sasikala C."/>
            <person name="Venkata Ramana C."/>
        </authorList>
    </citation>
    <scope>NUCLEOTIDE SEQUENCE [LARGE SCALE GENOMIC DNA]</scope>
    <source>
        <strain evidence="2 3">JC645</strain>
    </source>
</reference>
<protein>
    <submittedName>
        <fullName evidence="2">Polysaccharide pyruvyl transferase family protein</fullName>
    </submittedName>
</protein>
<keyword evidence="3" id="KW-1185">Reference proteome</keyword>
<dbReference type="EMBL" id="VWOX01000002">
    <property type="protein sequence ID" value="KAA5546288.1"/>
    <property type="molecule type" value="Genomic_DNA"/>
</dbReference>
<name>A0A5M6DFK7_9BACT</name>
<evidence type="ECO:0000313" key="2">
    <source>
        <dbReference type="EMBL" id="KAA5546288.1"/>
    </source>
</evidence>
<dbReference type="Pfam" id="PF04230">
    <property type="entry name" value="PS_pyruv_trans"/>
    <property type="match status" value="1"/>
</dbReference>
<evidence type="ECO:0000313" key="3">
    <source>
        <dbReference type="Proteomes" id="UP000324479"/>
    </source>
</evidence>
<keyword evidence="2" id="KW-0808">Transferase</keyword>
<sequence length="283" mass="31657">MEIYSFNRSQGNFGDDLNRYIWPKLLSRYLNSEAPSAQFVAIGSVLDERLLQFPAVEVFGAGTRGPVTNLCGHHGLKVHFVRGPCTAQTSPFRGSEFIADPAYCLALLGYKTANPSANAPVGFVPHYHTLPSADWQRVCDELGFVLISPEAGVERVLELISQCKLILSEAMHGAIAADCLRIPWIPISLRTRLSEGSVGAWKWADWLGAMELSLNRVKVPFPFPEDSATTNFQRIKRGFKLSVCKHWLAAVARREPFLSKDVVWKEKIDRLDEKIETLNRAML</sequence>
<accession>A0A5M6DFK7</accession>
<dbReference type="Proteomes" id="UP000324479">
    <property type="component" value="Unassembled WGS sequence"/>
</dbReference>
<evidence type="ECO:0000259" key="1">
    <source>
        <dbReference type="Pfam" id="PF04230"/>
    </source>
</evidence>
<comment type="caution">
    <text evidence="2">The sequence shown here is derived from an EMBL/GenBank/DDBJ whole genome shotgun (WGS) entry which is preliminary data.</text>
</comment>
<dbReference type="AlphaFoldDB" id="A0A5M6DFK7"/>
<dbReference type="GO" id="GO:0016740">
    <property type="term" value="F:transferase activity"/>
    <property type="evidence" value="ECO:0007669"/>
    <property type="project" value="UniProtKB-KW"/>
</dbReference>
<feature type="domain" description="Polysaccharide pyruvyl transferase" evidence="1">
    <location>
        <begin position="78"/>
        <end position="188"/>
    </location>
</feature>